<dbReference type="Gene3D" id="1.10.220.90">
    <property type="entry name" value="Mistic"/>
    <property type="match status" value="1"/>
</dbReference>
<dbReference type="InterPro" id="IPR021078">
    <property type="entry name" value="Membrane-integrating_Mistic"/>
</dbReference>
<evidence type="ECO:0000313" key="1">
    <source>
        <dbReference type="EMBL" id="MFD1038929.1"/>
    </source>
</evidence>
<comment type="caution">
    <text evidence="1">The sequence shown here is derived from an EMBL/GenBank/DDBJ whole genome shotgun (WGS) entry which is preliminary data.</text>
</comment>
<name>A0ABW3LN95_9BACI</name>
<dbReference type="Pfam" id="PF11458">
    <property type="entry name" value="Mistic"/>
    <property type="match status" value="1"/>
</dbReference>
<accession>A0ABW3LN95</accession>
<organism evidence="1 2">
    <name type="scientific">Virgibacillus byunsanensis</name>
    <dbReference type="NCBI Taxonomy" id="570945"/>
    <lineage>
        <taxon>Bacteria</taxon>
        <taxon>Bacillati</taxon>
        <taxon>Bacillota</taxon>
        <taxon>Bacilli</taxon>
        <taxon>Bacillales</taxon>
        <taxon>Bacillaceae</taxon>
        <taxon>Virgibacillus</taxon>
    </lineage>
</organism>
<protein>
    <submittedName>
        <fullName evidence="1">Atypical membrane-integrating protein (Mistic protein)</fullName>
    </submittedName>
</protein>
<dbReference type="InterPro" id="IPR038193">
    <property type="entry name" value="Mistic_sf"/>
</dbReference>
<proteinExistence type="predicted"/>
<reference evidence="2" key="1">
    <citation type="journal article" date="2019" name="Int. J. Syst. Evol. Microbiol.">
        <title>The Global Catalogue of Microorganisms (GCM) 10K type strain sequencing project: providing services to taxonomists for standard genome sequencing and annotation.</title>
        <authorList>
            <consortium name="The Broad Institute Genomics Platform"/>
            <consortium name="The Broad Institute Genome Sequencing Center for Infectious Disease"/>
            <person name="Wu L."/>
            <person name="Ma J."/>
        </authorList>
    </citation>
    <scope>NUCLEOTIDE SEQUENCE [LARGE SCALE GENOMIC DNA]</scope>
    <source>
        <strain evidence="2">CCUG 56754</strain>
    </source>
</reference>
<evidence type="ECO:0000313" key="2">
    <source>
        <dbReference type="Proteomes" id="UP001597040"/>
    </source>
</evidence>
<dbReference type="RefSeq" id="WP_390362381.1">
    <property type="nucleotide sequence ID" value="NZ_JBHTKJ010000027.1"/>
</dbReference>
<sequence length="98" mass="11175">MKANESDYKKYSDAIDQIQQGNEAMIDLFNELEDDLPLVDFKDDVADNITKAKKKYGDEMVNSKINNVVGEMLSWLDLEDVNTANEEEPGVQEKEDND</sequence>
<dbReference type="EMBL" id="JBHTKJ010000027">
    <property type="protein sequence ID" value="MFD1038929.1"/>
    <property type="molecule type" value="Genomic_DNA"/>
</dbReference>
<dbReference type="Proteomes" id="UP001597040">
    <property type="component" value="Unassembled WGS sequence"/>
</dbReference>
<gene>
    <name evidence="1" type="ORF">ACFQ3N_11080</name>
</gene>
<keyword evidence="2" id="KW-1185">Reference proteome</keyword>